<dbReference type="Pfam" id="PF00265">
    <property type="entry name" value="TK"/>
    <property type="match status" value="1"/>
</dbReference>
<gene>
    <name evidence="11" type="primary">TK1</name>
    <name evidence="11" type="ORF">GWK47_019105</name>
</gene>
<dbReference type="PANTHER" id="PTHR11441:SF0">
    <property type="entry name" value="THYMIDINE KINASE, CYTOSOLIC"/>
    <property type="match status" value="1"/>
</dbReference>
<comment type="subunit">
    <text evidence="7">Homotetramer. Tetramerization from dimerization is induced by ATP and increases catalytic efficiency due to a high affinity for thymidine. Tetramerization is inhibited by phosphorylation at Ser-13. Interacts (via the KEN box) with FZR1.</text>
</comment>
<keyword evidence="12" id="KW-1185">Reference proteome</keyword>
<keyword evidence="3 9" id="KW-0808">Transferase</keyword>
<proteinExistence type="inferred from homology"/>
<evidence type="ECO:0000256" key="4">
    <source>
        <dbReference type="ARBA" id="ARBA00022741"/>
    </source>
</evidence>
<evidence type="ECO:0000313" key="11">
    <source>
        <dbReference type="EMBL" id="KAG0712142.1"/>
    </source>
</evidence>
<comment type="catalytic activity">
    <reaction evidence="8">
        <text>thymidine + ATP = dTMP + ADP + H(+)</text>
        <dbReference type="Rhea" id="RHEA:19129"/>
        <dbReference type="ChEBI" id="CHEBI:15378"/>
        <dbReference type="ChEBI" id="CHEBI:17748"/>
        <dbReference type="ChEBI" id="CHEBI:30616"/>
        <dbReference type="ChEBI" id="CHEBI:63528"/>
        <dbReference type="ChEBI" id="CHEBI:456216"/>
        <dbReference type="EC" id="2.7.1.21"/>
    </reaction>
    <physiologicalReaction direction="left-to-right" evidence="8">
        <dbReference type="Rhea" id="RHEA:19130"/>
    </physiologicalReaction>
</comment>
<keyword evidence="5 9" id="KW-0418">Kinase</keyword>
<dbReference type="SUPFAM" id="SSF52540">
    <property type="entry name" value="P-loop containing nucleoside triphosphate hydrolases"/>
    <property type="match status" value="1"/>
</dbReference>
<evidence type="ECO:0000256" key="2">
    <source>
        <dbReference type="ARBA" id="ARBA00022634"/>
    </source>
</evidence>
<accession>A0A8J5CLF2</accession>
<dbReference type="GO" id="GO:0046104">
    <property type="term" value="P:thymidine metabolic process"/>
    <property type="evidence" value="ECO:0007669"/>
    <property type="project" value="TreeGrafter"/>
</dbReference>
<sequence length="108" mass="11734">MKPDPIQFPGQFPDTVEFAEAMANAGKTVIVAALDGTYQRVGFGSILQLVPLAESVVKLSAVCVMCYQEAHYTKRTSTETAEIGENECAAKRARVDKENQQNAETTAH</sequence>
<evidence type="ECO:0000256" key="7">
    <source>
        <dbReference type="ARBA" id="ARBA00046642"/>
    </source>
</evidence>
<evidence type="ECO:0000256" key="3">
    <source>
        <dbReference type="ARBA" id="ARBA00022679"/>
    </source>
</evidence>
<dbReference type="AlphaFoldDB" id="A0A8J5CLF2"/>
<dbReference type="PANTHER" id="PTHR11441">
    <property type="entry name" value="THYMIDINE KINASE"/>
    <property type="match status" value="1"/>
</dbReference>
<evidence type="ECO:0000256" key="9">
    <source>
        <dbReference type="RuleBase" id="RU000544"/>
    </source>
</evidence>
<dbReference type="GO" id="GO:0005524">
    <property type="term" value="F:ATP binding"/>
    <property type="evidence" value="ECO:0007669"/>
    <property type="project" value="UniProtKB-KW"/>
</dbReference>
<evidence type="ECO:0000256" key="5">
    <source>
        <dbReference type="ARBA" id="ARBA00022777"/>
    </source>
</evidence>
<dbReference type="EMBL" id="JACEEZ010022692">
    <property type="protein sequence ID" value="KAG0712142.1"/>
    <property type="molecule type" value="Genomic_DNA"/>
</dbReference>
<keyword evidence="6 9" id="KW-0067">ATP-binding</keyword>
<comment type="similarity">
    <text evidence="1 10">Belongs to the thymidine kinase family.</text>
</comment>
<keyword evidence="2 9" id="KW-0237">DNA synthesis</keyword>
<evidence type="ECO:0000256" key="8">
    <source>
        <dbReference type="ARBA" id="ARBA00048113"/>
    </source>
</evidence>
<dbReference type="InterPro" id="IPR001267">
    <property type="entry name" value="Thymidine_kinase"/>
</dbReference>
<evidence type="ECO:0000256" key="10">
    <source>
        <dbReference type="RuleBase" id="RU004165"/>
    </source>
</evidence>
<evidence type="ECO:0000256" key="6">
    <source>
        <dbReference type="ARBA" id="ARBA00022840"/>
    </source>
</evidence>
<reference evidence="11" key="1">
    <citation type="submission" date="2020-07" db="EMBL/GenBank/DDBJ databases">
        <title>The High-quality genome of the commercially important snow crab, Chionoecetes opilio.</title>
        <authorList>
            <person name="Jeong J.-H."/>
            <person name="Ryu S."/>
        </authorList>
    </citation>
    <scope>NUCLEOTIDE SEQUENCE</scope>
    <source>
        <strain evidence="11">MADBK_172401_WGS</strain>
        <tissue evidence="11">Digestive gland</tissue>
    </source>
</reference>
<dbReference type="InterPro" id="IPR027417">
    <property type="entry name" value="P-loop_NTPase"/>
</dbReference>
<name>A0A8J5CLF2_CHIOP</name>
<dbReference type="EC" id="2.7.1.21" evidence="9"/>
<organism evidence="11 12">
    <name type="scientific">Chionoecetes opilio</name>
    <name type="common">Atlantic snow crab</name>
    <name type="synonym">Cancer opilio</name>
    <dbReference type="NCBI Taxonomy" id="41210"/>
    <lineage>
        <taxon>Eukaryota</taxon>
        <taxon>Metazoa</taxon>
        <taxon>Ecdysozoa</taxon>
        <taxon>Arthropoda</taxon>
        <taxon>Crustacea</taxon>
        <taxon>Multicrustacea</taxon>
        <taxon>Malacostraca</taxon>
        <taxon>Eumalacostraca</taxon>
        <taxon>Eucarida</taxon>
        <taxon>Decapoda</taxon>
        <taxon>Pleocyemata</taxon>
        <taxon>Brachyura</taxon>
        <taxon>Eubrachyura</taxon>
        <taxon>Majoidea</taxon>
        <taxon>Majidae</taxon>
        <taxon>Chionoecetes</taxon>
    </lineage>
</organism>
<comment type="caution">
    <text evidence="11">The sequence shown here is derived from an EMBL/GenBank/DDBJ whole genome shotgun (WGS) entry which is preliminary data.</text>
</comment>
<keyword evidence="4 9" id="KW-0547">Nucleotide-binding</keyword>
<evidence type="ECO:0000313" key="12">
    <source>
        <dbReference type="Proteomes" id="UP000770661"/>
    </source>
</evidence>
<protein>
    <recommendedName>
        <fullName evidence="9">Thymidine kinase</fullName>
        <ecNumber evidence="9">2.7.1.21</ecNumber>
    </recommendedName>
</protein>
<dbReference type="GO" id="GO:0071897">
    <property type="term" value="P:DNA biosynthetic process"/>
    <property type="evidence" value="ECO:0007669"/>
    <property type="project" value="UniProtKB-KW"/>
</dbReference>
<dbReference type="Gene3D" id="3.40.50.300">
    <property type="entry name" value="P-loop containing nucleotide triphosphate hydrolases"/>
    <property type="match status" value="1"/>
</dbReference>
<dbReference type="Proteomes" id="UP000770661">
    <property type="component" value="Unassembled WGS sequence"/>
</dbReference>
<dbReference type="GO" id="GO:0004797">
    <property type="term" value="F:thymidine kinase activity"/>
    <property type="evidence" value="ECO:0007669"/>
    <property type="project" value="UniProtKB-EC"/>
</dbReference>
<dbReference type="OrthoDB" id="439028at2759"/>
<evidence type="ECO:0000256" key="1">
    <source>
        <dbReference type="ARBA" id="ARBA00007587"/>
    </source>
</evidence>